<evidence type="ECO:0000313" key="3">
    <source>
        <dbReference type="Proteomes" id="UP000053800"/>
    </source>
</evidence>
<name>A0ABR5BJJ6_CRYGA</name>
<feature type="region of interest" description="Disordered" evidence="1">
    <location>
        <begin position="616"/>
        <end position="675"/>
    </location>
</feature>
<protein>
    <submittedName>
        <fullName evidence="2">Uncharacterized protein</fullName>
    </submittedName>
</protein>
<dbReference type="PANTHER" id="PTHR31912">
    <property type="entry name" value="IP13529P"/>
    <property type="match status" value="1"/>
</dbReference>
<sequence>MPLSTSQFANFAEQSAKIIKRIKATHTTPFATFNAATGTSVSRVLHIPYLPCDNPQASEECSHVRNGNARCRKCVVYGTIADRTSGDGICDLHEAHEPRTKEKTIKAIEEQRLAAFRNKFTHAEAIATREGVKDTVHETWRLLIKSKMAELKGQDGLLDQDTLLKQMQSWFDEQPGLDPNRDMPIETLHTFLLGIVKYCWHLVHIGWNAKDPRIDKFIARLTSLPNGALGGVSCSAKYMYTYRNALNGKQLRILSQLLPFAVHGLVSDEIFALVKAVGSLGGHLWYSQIVDMNRYTAELEILVDNVLDAFGAIDLSKLIWKSKLHLLVHAANETRRFGPLVKKSTEIQEKFNGCFRNLSMMSNGHAPSRDMAVGFATCRSIAHVFLGGFYNDKRGNWIQASGSVMALAKDHPFIKEHLGWVKESYSAPGTVRALPGILQGGEDKQYSVVARSGDVCLMDSCVLARMGDHAVWGRILSILSCSSLTDNRENVTTRCYALGRDLHPEWDMPVLHHVPEKQGDSIIKIPGQDIEFLFSAVHDCLAGGCLEDGERVAFQEREATTKKVAVVRHRDEERFVINTCAFHNVDVLMSALPRELRVTNVIADVFSRLHQDNTPINARMKEASGKKGRQQSGGGRGGNTGTLGRGTVKRKRTTDNNVHIDKEEEDENHHDSDNGVLIEENVDVDSDIEVMIMQEGCVT</sequence>
<evidence type="ECO:0000313" key="2">
    <source>
        <dbReference type="EMBL" id="KIR69335.1"/>
    </source>
</evidence>
<organism evidence="2 3">
    <name type="scientific">Cryptococcus bacillisporus CA1873</name>
    <dbReference type="NCBI Taxonomy" id="1296111"/>
    <lineage>
        <taxon>Eukaryota</taxon>
        <taxon>Fungi</taxon>
        <taxon>Dikarya</taxon>
        <taxon>Basidiomycota</taxon>
        <taxon>Agaricomycotina</taxon>
        <taxon>Tremellomycetes</taxon>
        <taxon>Tremellales</taxon>
        <taxon>Cryptococcaceae</taxon>
        <taxon>Cryptococcus</taxon>
        <taxon>Cryptococcus gattii species complex</taxon>
    </lineage>
</organism>
<accession>A0ABR5BJJ6</accession>
<dbReference type="Proteomes" id="UP000053800">
    <property type="component" value="Unassembled WGS sequence"/>
</dbReference>
<feature type="compositionally biased region" description="Gly residues" evidence="1">
    <location>
        <begin position="631"/>
        <end position="644"/>
    </location>
</feature>
<dbReference type="EMBL" id="KN848889">
    <property type="protein sequence ID" value="KIR69335.1"/>
    <property type="molecule type" value="Genomic_DNA"/>
</dbReference>
<reference evidence="2 3" key="1">
    <citation type="submission" date="2015-01" db="EMBL/GenBank/DDBJ databases">
        <title>The Genome Sequence of Cryptococcus gattii CA1873.</title>
        <authorList>
            <consortium name="The Broad Institute Genomics Platform"/>
            <person name="Cuomo C."/>
            <person name="Litvintseva A."/>
            <person name="Chen Y."/>
            <person name="Heitman J."/>
            <person name="Sun S."/>
            <person name="Springer D."/>
            <person name="Dromer F."/>
            <person name="Young S."/>
            <person name="Zeng Q."/>
            <person name="Gargeya S."/>
            <person name="Abouelleil A."/>
            <person name="Alvarado L."/>
            <person name="Chapman S.B."/>
            <person name="Gainer-Dewar J."/>
            <person name="Goldberg J."/>
            <person name="Griggs A."/>
            <person name="Gujja S."/>
            <person name="Hansen M."/>
            <person name="Howarth C."/>
            <person name="Imamovic A."/>
            <person name="Larimer J."/>
            <person name="Murphy C."/>
            <person name="Naylor J."/>
            <person name="Pearson M."/>
            <person name="Priest M."/>
            <person name="Roberts A."/>
            <person name="Saif S."/>
            <person name="Shea T."/>
            <person name="Sykes S."/>
            <person name="Wortman J."/>
            <person name="Nusbaum C."/>
            <person name="Birren B."/>
        </authorList>
    </citation>
    <scope>NUCLEOTIDE SEQUENCE [LARGE SCALE GENOMIC DNA]</scope>
    <source>
        <strain evidence="2 3">CA1873</strain>
    </source>
</reference>
<keyword evidence="3" id="KW-1185">Reference proteome</keyword>
<feature type="compositionally biased region" description="Basic and acidic residues" evidence="1">
    <location>
        <begin position="658"/>
        <end position="673"/>
    </location>
</feature>
<dbReference type="PANTHER" id="PTHR31912:SF34">
    <property type="entry name" value="NOTOCHORD-RELATED PROTEIN"/>
    <property type="match status" value="1"/>
</dbReference>
<gene>
    <name evidence="2" type="ORF">I314_00445</name>
</gene>
<evidence type="ECO:0000256" key="1">
    <source>
        <dbReference type="SAM" id="MobiDB-lite"/>
    </source>
</evidence>
<proteinExistence type="predicted"/>